<dbReference type="SUPFAM" id="SSF47060">
    <property type="entry name" value="S15/NS1 RNA-binding domain"/>
    <property type="match status" value="1"/>
</dbReference>
<accession>A0A059FLQ3</accession>
<comment type="function">
    <text evidence="4 6">One of the primary rRNA binding proteins, it binds directly to 16S rRNA where it helps nucleate assembly of the platform of the 30S subunit by binding and bridging several RNA helices of the 16S rRNA.</text>
</comment>
<dbReference type="GO" id="GO:0019843">
    <property type="term" value="F:rRNA binding"/>
    <property type="evidence" value="ECO:0007669"/>
    <property type="project" value="UniProtKB-UniRule"/>
</dbReference>
<evidence type="ECO:0000256" key="5">
    <source>
        <dbReference type="RuleBase" id="RU003919"/>
    </source>
</evidence>
<dbReference type="InterPro" id="IPR000589">
    <property type="entry name" value="Ribosomal_uS15"/>
</dbReference>
<dbReference type="STRING" id="1280950.HJO_10597"/>
<protein>
    <recommendedName>
        <fullName evidence="4">Small ribosomal subunit protein uS15</fullName>
    </recommendedName>
</protein>
<comment type="caution">
    <text evidence="7">The sequence shown here is derived from an EMBL/GenBank/DDBJ whole genome shotgun (WGS) entry which is preliminary data.</text>
</comment>
<dbReference type="HAMAP" id="MF_01343_B">
    <property type="entry name" value="Ribosomal_uS15_B"/>
    <property type="match status" value="1"/>
</dbReference>
<dbReference type="GO" id="GO:0006412">
    <property type="term" value="P:translation"/>
    <property type="evidence" value="ECO:0007669"/>
    <property type="project" value="UniProtKB-UniRule"/>
</dbReference>
<dbReference type="SMART" id="SM01387">
    <property type="entry name" value="Ribosomal_S15"/>
    <property type="match status" value="1"/>
</dbReference>
<dbReference type="FunFam" id="1.10.287.10:FF:000002">
    <property type="entry name" value="30S ribosomal protein S15"/>
    <property type="match status" value="1"/>
</dbReference>
<dbReference type="Proteomes" id="UP000025171">
    <property type="component" value="Unassembled WGS sequence"/>
</dbReference>
<dbReference type="PROSITE" id="PS00362">
    <property type="entry name" value="RIBOSOMAL_S15"/>
    <property type="match status" value="1"/>
</dbReference>
<dbReference type="PATRIC" id="fig|1280950.3.peg.2119"/>
<reference evidence="7 8" key="1">
    <citation type="journal article" date="2014" name="Antonie Van Leeuwenhoek">
        <title>Hyphomonas beringensis sp. nov. and Hyphomonas chukchiensis sp. nov., isolated from surface seawater of the Bering Sea and Chukchi Sea.</title>
        <authorList>
            <person name="Li C."/>
            <person name="Lai Q."/>
            <person name="Li G."/>
            <person name="Dong C."/>
            <person name="Wang J."/>
            <person name="Liao Y."/>
            <person name="Shao Z."/>
        </authorList>
    </citation>
    <scope>NUCLEOTIDE SEQUENCE [LARGE SCALE GENOMIC DNA]</scope>
    <source>
        <strain evidence="7 8">MHS-2</strain>
    </source>
</reference>
<dbReference type="Gene3D" id="1.10.287.10">
    <property type="entry name" value="S15/NS1, RNA-binding"/>
    <property type="match status" value="1"/>
</dbReference>
<dbReference type="AlphaFoldDB" id="A0A059FLQ3"/>
<organism evidence="7 8">
    <name type="scientific">Hyphomonas johnsonii MHS-2</name>
    <dbReference type="NCBI Taxonomy" id="1280950"/>
    <lineage>
        <taxon>Bacteria</taxon>
        <taxon>Pseudomonadati</taxon>
        <taxon>Pseudomonadota</taxon>
        <taxon>Alphaproteobacteria</taxon>
        <taxon>Hyphomonadales</taxon>
        <taxon>Hyphomonadaceae</taxon>
        <taxon>Hyphomonas</taxon>
    </lineage>
</organism>
<comment type="function">
    <text evidence="4">Forms an intersubunit bridge (bridge B4) with the 23S rRNA of the 50S subunit in the ribosome.</text>
</comment>
<dbReference type="GO" id="GO:0003735">
    <property type="term" value="F:structural constituent of ribosome"/>
    <property type="evidence" value="ECO:0007669"/>
    <property type="project" value="InterPro"/>
</dbReference>
<name>A0A059FLQ3_9PROT</name>
<dbReference type="GO" id="GO:0022627">
    <property type="term" value="C:cytosolic small ribosomal subunit"/>
    <property type="evidence" value="ECO:0007669"/>
    <property type="project" value="TreeGrafter"/>
</dbReference>
<evidence type="ECO:0000313" key="8">
    <source>
        <dbReference type="Proteomes" id="UP000025171"/>
    </source>
</evidence>
<dbReference type="eggNOG" id="COG0184">
    <property type="taxonomic scope" value="Bacteria"/>
</dbReference>
<keyword evidence="4 6" id="KW-0699">rRNA-binding</keyword>
<proteinExistence type="inferred from homology"/>
<dbReference type="RefSeq" id="WP_035616827.1">
    <property type="nucleotide sequence ID" value="NZ_ARYK01000005.1"/>
</dbReference>
<keyword evidence="4 6" id="KW-0694">RNA-binding</keyword>
<keyword evidence="2 4" id="KW-0687">Ribonucleoprotein</keyword>
<dbReference type="Pfam" id="PF00312">
    <property type="entry name" value="Ribosomal_S15"/>
    <property type="match status" value="1"/>
</dbReference>
<keyword evidence="1 4" id="KW-0689">Ribosomal protein</keyword>
<dbReference type="InterPro" id="IPR009068">
    <property type="entry name" value="uS15_NS1_RNA-bd_sf"/>
</dbReference>
<gene>
    <name evidence="4" type="primary">rpsO</name>
    <name evidence="7" type="ORF">HJO_10597</name>
</gene>
<dbReference type="PANTHER" id="PTHR23321:SF26">
    <property type="entry name" value="SMALL RIBOSOMAL SUBUNIT PROTEIN US15M"/>
    <property type="match status" value="1"/>
</dbReference>
<evidence type="ECO:0000256" key="4">
    <source>
        <dbReference type="HAMAP-Rule" id="MF_01343"/>
    </source>
</evidence>
<evidence type="ECO:0000256" key="2">
    <source>
        <dbReference type="ARBA" id="ARBA00023274"/>
    </source>
</evidence>
<dbReference type="Gene3D" id="6.10.250.3130">
    <property type="match status" value="1"/>
</dbReference>
<dbReference type="CDD" id="cd00353">
    <property type="entry name" value="Ribosomal_S15p_S13e"/>
    <property type="match status" value="1"/>
</dbReference>
<evidence type="ECO:0000256" key="6">
    <source>
        <dbReference type="RuleBase" id="RU004524"/>
    </source>
</evidence>
<comment type="subunit">
    <text evidence="3 4">Part of the 30S ribosomal subunit. Forms a bridge to the 50S subunit in the 70S ribosome, contacting the 23S rRNA.</text>
</comment>
<dbReference type="OrthoDB" id="9799262at2"/>
<comment type="similarity">
    <text evidence="4 5">Belongs to the universal ribosomal protein uS15 family.</text>
</comment>
<dbReference type="EMBL" id="ARYK01000005">
    <property type="protein sequence ID" value="KCZ91559.1"/>
    <property type="molecule type" value="Genomic_DNA"/>
</dbReference>
<sequence>MSITAEKKQELIKKFAIKDGDTGSPEVQVAILTERINNLTDHFKTNKKDNHSRRGLLTMVATRRKLLDYVKGKDEARYSALITELGIRR</sequence>
<keyword evidence="8" id="KW-1185">Reference proteome</keyword>
<evidence type="ECO:0000313" key="7">
    <source>
        <dbReference type="EMBL" id="KCZ91559.1"/>
    </source>
</evidence>
<dbReference type="NCBIfam" id="TIGR00952">
    <property type="entry name" value="S15_bact"/>
    <property type="match status" value="1"/>
</dbReference>
<dbReference type="InterPro" id="IPR005290">
    <property type="entry name" value="Ribosomal_uS15_bac-type"/>
</dbReference>
<evidence type="ECO:0000256" key="3">
    <source>
        <dbReference type="ARBA" id="ARBA00064542"/>
    </source>
</evidence>
<evidence type="ECO:0000256" key="1">
    <source>
        <dbReference type="ARBA" id="ARBA00022980"/>
    </source>
</evidence>
<dbReference type="PANTHER" id="PTHR23321">
    <property type="entry name" value="RIBOSOMAL PROTEIN S15, BACTERIAL AND ORGANELLAR"/>
    <property type="match status" value="1"/>
</dbReference>